<dbReference type="Gene3D" id="3.40.50.1400">
    <property type="match status" value="1"/>
</dbReference>
<organism evidence="3 4">
    <name type="scientific">Comamonas koreensis</name>
    <dbReference type="NCBI Taxonomy" id="160825"/>
    <lineage>
        <taxon>Bacteria</taxon>
        <taxon>Pseudomonadati</taxon>
        <taxon>Pseudomonadota</taxon>
        <taxon>Betaproteobacteria</taxon>
        <taxon>Burkholderiales</taxon>
        <taxon>Comamonadaceae</taxon>
        <taxon>Comamonas</taxon>
    </lineage>
</organism>
<keyword evidence="1" id="KW-0479">Metal-binding</keyword>
<reference evidence="3 4" key="1">
    <citation type="submission" date="2021-11" db="EMBL/GenBank/DDBJ databases">
        <title>Genome sequence.</title>
        <authorList>
            <person name="Sun Q."/>
        </authorList>
    </citation>
    <scope>NUCLEOTIDE SEQUENCE [LARGE SCALE GENOMIC DNA]</scope>
    <source>
        <strain evidence="3 4">KCTC 12005</strain>
    </source>
</reference>
<dbReference type="SUPFAM" id="SSF53800">
    <property type="entry name" value="Chelatase"/>
    <property type="match status" value="1"/>
</dbReference>
<dbReference type="Pfam" id="PF01903">
    <property type="entry name" value="CbiX"/>
    <property type="match status" value="1"/>
</dbReference>
<keyword evidence="4" id="KW-1185">Reference proteome</keyword>
<accession>A0AAW4Y0H3</accession>
<dbReference type="InterPro" id="IPR002762">
    <property type="entry name" value="CbiX-like"/>
</dbReference>
<dbReference type="Proteomes" id="UP001199260">
    <property type="component" value="Unassembled WGS sequence"/>
</dbReference>
<name>A0AAW4Y0H3_9BURK</name>
<comment type="caution">
    <text evidence="3">The sequence shown here is derived from an EMBL/GenBank/DDBJ whole genome shotgun (WGS) entry which is preliminary data.</text>
</comment>
<evidence type="ECO:0000313" key="3">
    <source>
        <dbReference type="EMBL" id="MCD2167272.1"/>
    </source>
</evidence>
<protein>
    <submittedName>
        <fullName evidence="3">CbiX/SirB N-terminal domain-containing protein</fullName>
    </submittedName>
</protein>
<dbReference type="InterPro" id="IPR050963">
    <property type="entry name" value="Sirohydro_Cobaltochel/CbiX"/>
</dbReference>
<keyword evidence="2" id="KW-0456">Lyase</keyword>
<dbReference type="GO" id="GO:0046872">
    <property type="term" value="F:metal ion binding"/>
    <property type="evidence" value="ECO:0007669"/>
    <property type="project" value="UniProtKB-KW"/>
</dbReference>
<proteinExistence type="predicted"/>
<dbReference type="RefSeq" id="WP_230778820.1">
    <property type="nucleotide sequence ID" value="NZ_JAJNCT010000027.1"/>
</dbReference>
<evidence type="ECO:0000256" key="1">
    <source>
        <dbReference type="ARBA" id="ARBA00022723"/>
    </source>
</evidence>
<dbReference type="GO" id="GO:0016829">
    <property type="term" value="F:lyase activity"/>
    <property type="evidence" value="ECO:0007669"/>
    <property type="project" value="UniProtKB-KW"/>
</dbReference>
<dbReference type="AlphaFoldDB" id="A0AAW4Y0H3"/>
<evidence type="ECO:0000313" key="4">
    <source>
        <dbReference type="Proteomes" id="UP001199260"/>
    </source>
</evidence>
<evidence type="ECO:0000256" key="2">
    <source>
        <dbReference type="ARBA" id="ARBA00023239"/>
    </source>
</evidence>
<dbReference type="PANTHER" id="PTHR33542">
    <property type="entry name" value="SIROHYDROCHLORIN FERROCHELATASE, CHLOROPLASTIC"/>
    <property type="match status" value="1"/>
</dbReference>
<dbReference type="EMBL" id="JAJNCT010000027">
    <property type="protein sequence ID" value="MCD2167272.1"/>
    <property type="molecule type" value="Genomic_DNA"/>
</dbReference>
<dbReference type="CDD" id="cd03416">
    <property type="entry name" value="CbiX_SirB_N"/>
    <property type="match status" value="1"/>
</dbReference>
<dbReference type="PANTHER" id="PTHR33542:SF3">
    <property type="entry name" value="SIROHYDROCHLORIN FERROCHELATASE, CHLOROPLASTIC"/>
    <property type="match status" value="1"/>
</dbReference>
<sequence length="134" mass="14399">MPSSTPSIGLILLSHGSRDPVWRRNAEHLLAQVQQAQPSAAVACAYLDWCDPPLGPAVAQLLQSHPQLAHITIWPLLFGVGKHASEDIPALVEELAPLYPQLQLRIAPAMGEDARVIQLLADMAGGYLEGKLQG</sequence>
<gene>
    <name evidence="3" type="ORF">LPW39_19295</name>
</gene>